<reference evidence="1 2" key="1">
    <citation type="submission" date="2022-12" db="EMBL/GenBank/DDBJ databases">
        <title>Chromosome-level genome of Tegillarca granosa.</title>
        <authorList>
            <person name="Kim J."/>
        </authorList>
    </citation>
    <scope>NUCLEOTIDE SEQUENCE [LARGE SCALE GENOMIC DNA]</scope>
    <source>
        <strain evidence="1">Teg-2019</strain>
        <tissue evidence="1">Adductor muscle</tissue>
    </source>
</reference>
<sequence>MVDLVMVKLQIKQKIILFDTVNSLPYRIRTFNRFSMFISFIYNDKSYIYCPLNAFFISKKNYNMYFDFSFTFKIM</sequence>
<protein>
    <submittedName>
        <fullName evidence="1">Uncharacterized protein</fullName>
    </submittedName>
</protein>
<gene>
    <name evidence="1" type="ORF">KUTeg_009484</name>
</gene>
<organism evidence="1 2">
    <name type="scientific">Tegillarca granosa</name>
    <name type="common">Malaysian cockle</name>
    <name type="synonym">Anadara granosa</name>
    <dbReference type="NCBI Taxonomy" id="220873"/>
    <lineage>
        <taxon>Eukaryota</taxon>
        <taxon>Metazoa</taxon>
        <taxon>Spiralia</taxon>
        <taxon>Lophotrochozoa</taxon>
        <taxon>Mollusca</taxon>
        <taxon>Bivalvia</taxon>
        <taxon>Autobranchia</taxon>
        <taxon>Pteriomorphia</taxon>
        <taxon>Arcoida</taxon>
        <taxon>Arcoidea</taxon>
        <taxon>Arcidae</taxon>
        <taxon>Tegillarca</taxon>
    </lineage>
</organism>
<comment type="caution">
    <text evidence="1">The sequence shown here is derived from an EMBL/GenBank/DDBJ whole genome shotgun (WGS) entry which is preliminary data.</text>
</comment>
<name>A0ABQ9F406_TEGGR</name>
<dbReference type="Proteomes" id="UP001217089">
    <property type="component" value="Unassembled WGS sequence"/>
</dbReference>
<evidence type="ECO:0000313" key="1">
    <source>
        <dbReference type="EMBL" id="KAJ8312111.1"/>
    </source>
</evidence>
<dbReference type="EMBL" id="JARBDR010000440">
    <property type="protein sequence ID" value="KAJ8312111.1"/>
    <property type="molecule type" value="Genomic_DNA"/>
</dbReference>
<keyword evidence="2" id="KW-1185">Reference proteome</keyword>
<proteinExistence type="predicted"/>
<accession>A0ABQ9F406</accession>
<evidence type="ECO:0000313" key="2">
    <source>
        <dbReference type="Proteomes" id="UP001217089"/>
    </source>
</evidence>